<accession>A0A0G0FA78</accession>
<dbReference type="InterPro" id="IPR020557">
    <property type="entry name" value="Fumarate_lyase_CS"/>
</dbReference>
<comment type="similarity">
    <text evidence="3">Belongs to the lyase 1 family. Adenylosuccinate lyase subfamily.</text>
</comment>
<comment type="pathway">
    <text evidence="3">Purine metabolism; AMP biosynthesis via de novo pathway; AMP from IMP: step 2/2.</text>
</comment>
<evidence type="ECO:0000313" key="5">
    <source>
        <dbReference type="EMBL" id="KKQ10455.1"/>
    </source>
</evidence>
<dbReference type="UniPathway" id="UPA00075">
    <property type="reaction ID" value="UER00336"/>
</dbReference>
<dbReference type="InterPro" id="IPR022761">
    <property type="entry name" value="Fumarate_lyase_N"/>
</dbReference>
<comment type="catalytic activity">
    <reaction evidence="3">
        <text>(2S)-2-[5-amino-1-(5-phospho-beta-D-ribosyl)imidazole-4-carboxamido]succinate = 5-amino-1-(5-phospho-beta-D-ribosyl)imidazole-4-carboxamide + fumarate</text>
        <dbReference type="Rhea" id="RHEA:23920"/>
        <dbReference type="ChEBI" id="CHEBI:29806"/>
        <dbReference type="ChEBI" id="CHEBI:58443"/>
        <dbReference type="ChEBI" id="CHEBI:58475"/>
        <dbReference type="EC" id="4.3.2.2"/>
    </reaction>
</comment>
<dbReference type="PANTHER" id="PTHR43172">
    <property type="entry name" value="ADENYLOSUCCINATE LYASE"/>
    <property type="match status" value="1"/>
</dbReference>
<dbReference type="UniPathway" id="UPA00074">
    <property type="reaction ID" value="UER00132"/>
</dbReference>
<dbReference type="GO" id="GO:0004018">
    <property type="term" value="F:N6-(1,2-dicarboxyethyl)AMP AMP-lyase (fumarate-forming) activity"/>
    <property type="evidence" value="ECO:0007669"/>
    <property type="project" value="UniProtKB-UniRule"/>
</dbReference>
<feature type="domain" description="Adenylosuccinate lyase C-terminal" evidence="4">
    <location>
        <begin position="352"/>
        <end position="437"/>
    </location>
</feature>
<dbReference type="Pfam" id="PF10397">
    <property type="entry name" value="ADSL_C"/>
    <property type="match status" value="1"/>
</dbReference>
<name>A0A0G0FA78_9BACT</name>
<dbReference type="GO" id="GO:0070626">
    <property type="term" value="F:(S)-2-(5-amino-1-(5-phospho-D-ribosyl)imidazole-4-carboxamido) succinate lyase (fumarate-forming) activity"/>
    <property type="evidence" value="ECO:0007669"/>
    <property type="project" value="TreeGrafter"/>
</dbReference>
<comment type="pathway">
    <text evidence="3">Purine metabolism; IMP biosynthesis via de novo pathway; 5-amino-1-(5-phospho-D-ribosyl)imidazole-4-carboxamide from 5-amino-1-(5-phospho-D-ribosyl)imidazole-4-carboxylate: step 2/2.</text>
</comment>
<dbReference type="Gene3D" id="1.10.40.30">
    <property type="entry name" value="Fumarase/aspartase (C-terminal domain)"/>
    <property type="match status" value="1"/>
</dbReference>
<dbReference type="SMART" id="SM00998">
    <property type="entry name" value="ADSL_C"/>
    <property type="match status" value="1"/>
</dbReference>
<comment type="caution">
    <text evidence="5">The sequence shown here is derived from an EMBL/GenBank/DDBJ whole genome shotgun (WGS) entry which is preliminary data.</text>
</comment>
<evidence type="ECO:0000256" key="2">
    <source>
        <dbReference type="NCBIfam" id="TIGR00928"/>
    </source>
</evidence>
<dbReference type="Pfam" id="PF00206">
    <property type="entry name" value="Lyase_1"/>
    <property type="match status" value="1"/>
</dbReference>
<dbReference type="PATRIC" id="fig|1618426.3.peg.188"/>
<evidence type="ECO:0000313" key="6">
    <source>
        <dbReference type="Proteomes" id="UP000034492"/>
    </source>
</evidence>
<evidence type="ECO:0000256" key="3">
    <source>
        <dbReference type="RuleBase" id="RU361172"/>
    </source>
</evidence>
<comment type="catalytic activity">
    <reaction evidence="3">
        <text>N(6)-(1,2-dicarboxyethyl)-AMP = fumarate + AMP</text>
        <dbReference type="Rhea" id="RHEA:16853"/>
        <dbReference type="ChEBI" id="CHEBI:29806"/>
        <dbReference type="ChEBI" id="CHEBI:57567"/>
        <dbReference type="ChEBI" id="CHEBI:456215"/>
        <dbReference type="EC" id="4.3.2.2"/>
    </reaction>
</comment>
<organism evidence="5 6">
    <name type="scientific">Candidatus Daviesbacteria bacterium GW2011_GWB1_36_5</name>
    <dbReference type="NCBI Taxonomy" id="1618426"/>
    <lineage>
        <taxon>Bacteria</taxon>
        <taxon>Candidatus Daviesiibacteriota</taxon>
    </lineage>
</organism>
<dbReference type="AlphaFoldDB" id="A0A0G0FA78"/>
<gene>
    <name evidence="5" type="ORF">US19_C0004G0003</name>
</gene>
<proteinExistence type="inferred from homology"/>
<evidence type="ECO:0000256" key="1">
    <source>
        <dbReference type="ARBA" id="ARBA00023239"/>
    </source>
</evidence>
<dbReference type="InterPro" id="IPR004769">
    <property type="entry name" value="Pur_lyase"/>
</dbReference>
<dbReference type="Gene3D" id="1.10.275.60">
    <property type="match status" value="1"/>
</dbReference>
<dbReference type="PRINTS" id="PR00145">
    <property type="entry name" value="ARGSUCLYASE"/>
</dbReference>
<dbReference type="Proteomes" id="UP000034492">
    <property type="component" value="Unassembled WGS sequence"/>
</dbReference>
<dbReference type="EC" id="4.3.2.2" evidence="2 3"/>
<dbReference type="InterPro" id="IPR000362">
    <property type="entry name" value="Fumarate_lyase_fam"/>
</dbReference>
<keyword evidence="1 3" id="KW-0456">Lyase</keyword>
<dbReference type="SUPFAM" id="SSF48557">
    <property type="entry name" value="L-aspartase-like"/>
    <property type="match status" value="1"/>
</dbReference>
<dbReference type="GO" id="GO:0005829">
    <property type="term" value="C:cytosol"/>
    <property type="evidence" value="ECO:0007669"/>
    <property type="project" value="TreeGrafter"/>
</dbReference>
<sequence>MREIFSDENKFLTWRKIWVSLAKAQYEAGLITKQELNDLEKNQKNLDIERILEIEKETNHDVVSAIREFAEKAKIGGKKIHLGATSQDIGDNAEILRDKQALELVREKLVQVIKIFGEKIEKYSELSCMGYTHLQPAEPTTLGYRFAFYAQDLLIDLDFLDYICKTIKGKGLKGADGTGASYTSLLYGKKTSADQLEKRFLALLDLEAVEISSQVYPRKFDYLILTVLNSISSSLAKFAFDLRIMQSPGFGEWQEPFSKNQVGSSAMPFKKNPLNSEKICSLARYINNLPPVLAENASNSLLERTLDDSANKRVILPEAFLVADEILKTSQKIILGILINEKKIKSNLDLYAPFSAVESVIIEAVKKGADRQEVHEHLRELSMKSWGRIQDGEINPMIEMLLKDAYLLRYLKSSEIENLLDVRGHIGDAPKRALRLVKIIRKL</sequence>
<dbReference type="PRINTS" id="PR00149">
    <property type="entry name" value="FUMRATELYASE"/>
</dbReference>
<protein>
    <recommendedName>
        <fullName evidence="2 3">Adenylosuccinate lyase</fullName>
        <shortName evidence="3">ASL</shortName>
        <ecNumber evidence="2 3">4.3.2.2</ecNumber>
    </recommendedName>
    <alternativeName>
        <fullName evidence="3">Adenylosuccinase</fullName>
    </alternativeName>
</protein>
<dbReference type="GO" id="GO:0044208">
    <property type="term" value="P:'de novo' AMP biosynthetic process"/>
    <property type="evidence" value="ECO:0007669"/>
    <property type="project" value="UniProtKB-UniPathway"/>
</dbReference>
<dbReference type="EMBL" id="LBSA01000004">
    <property type="protein sequence ID" value="KKQ10455.1"/>
    <property type="molecule type" value="Genomic_DNA"/>
</dbReference>
<evidence type="ECO:0000259" key="4">
    <source>
        <dbReference type="SMART" id="SM00998"/>
    </source>
</evidence>
<dbReference type="Gene3D" id="1.20.200.10">
    <property type="entry name" value="Fumarase/aspartase (Central domain)"/>
    <property type="match status" value="1"/>
</dbReference>
<dbReference type="PROSITE" id="PS00163">
    <property type="entry name" value="FUMARATE_LYASES"/>
    <property type="match status" value="1"/>
</dbReference>
<dbReference type="PANTHER" id="PTHR43172:SF1">
    <property type="entry name" value="ADENYLOSUCCINATE LYASE"/>
    <property type="match status" value="1"/>
</dbReference>
<reference evidence="5 6" key="1">
    <citation type="journal article" date="2015" name="Nature">
        <title>rRNA introns, odd ribosomes, and small enigmatic genomes across a large radiation of phyla.</title>
        <authorList>
            <person name="Brown C.T."/>
            <person name="Hug L.A."/>
            <person name="Thomas B.C."/>
            <person name="Sharon I."/>
            <person name="Castelle C.J."/>
            <person name="Singh A."/>
            <person name="Wilkins M.J."/>
            <person name="Williams K.H."/>
            <person name="Banfield J.F."/>
        </authorList>
    </citation>
    <scope>NUCLEOTIDE SEQUENCE [LARGE SCALE GENOMIC DNA]</scope>
</reference>
<dbReference type="NCBIfam" id="TIGR00928">
    <property type="entry name" value="purB"/>
    <property type="match status" value="1"/>
</dbReference>
<dbReference type="GO" id="GO:0006189">
    <property type="term" value="P:'de novo' IMP biosynthetic process"/>
    <property type="evidence" value="ECO:0007669"/>
    <property type="project" value="UniProtKB-UniPathway"/>
</dbReference>
<keyword evidence="3" id="KW-0658">Purine biosynthesis</keyword>
<dbReference type="InterPro" id="IPR019468">
    <property type="entry name" value="AdenyloSucc_lyase_C"/>
</dbReference>
<dbReference type="InterPro" id="IPR008948">
    <property type="entry name" value="L-Aspartase-like"/>
</dbReference>